<dbReference type="AlphaFoldDB" id="A0AA40KMB5"/>
<evidence type="ECO:0000313" key="1">
    <source>
        <dbReference type="EMBL" id="KAK1125730.1"/>
    </source>
</evidence>
<comment type="caution">
    <text evidence="1">The sequence shown here is derived from an EMBL/GenBank/DDBJ whole genome shotgun (WGS) entry which is preliminary data.</text>
</comment>
<keyword evidence="2" id="KW-1185">Reference proteome</keyword>
<protein>
    <submittedName>
        <fullName evidence="1">Uncharacterized protein</fullName>
    </submittedName>
</protein>
<reference evidence="1" key="1">
    <citation type="submission" date="2021-10" db="EMBL/GenBank/DDBJ databases">
        <title>Melipona bicolor Genome sequencing and assembly.</title>
        <authorList>
            <person name="Araujo N.S."/>
            <person name="Arias M.C."/>
        </authorList>
    </citation>
    <scope>NUCLEOTIDE SEQUENCE</scope>
    <source>
        <strain evidence="1">USP_2M_L1-L4_2017</strain>
        <tissue evidence="1">Whole body</tissue>
    </source>
</reference>
<sequence length="82" mass="8760">MENAEKPLDLRWKAEVLPSGFGKCSRFVRSKPVVLTRPITVPAGGHVPTTIVAVRHRACFLALGGATLLNEIADPPVARSAT</sequence>
<proteinExistence type="predicted"/>
<evidence type="ECO:0000313" key="2">
    <source>
        <dbReference type="Proteomes" id="UP001177670"/>
    </source>
</evidence>
<accession>A0AA40KMB5</accession>
<name>A0AA40KMB5_9HYME</name>
<dbReference type="Proteomes" id="UP001177670">
    <property type="component" value="Unassembled WGS sequence"/>
</dbReference>
<dbReference type="EMBL" id="JAHYIQ010000015">
    <property type="protein sequence ID" value="KAK1125730.1"/>
    <property type="molecule type" value="Genomic_DNA"/>
</dbReference>
<gene>
    <name evidence="1" type="ORF">K0M31_005278</name>
</gene>
<organism evidence="1 2">
    <name type="scientific">Melipona bicolor</name>
    <dbReference type="NCBI Taxonomy" id="60889"/>
    <lineage>
        <taxon>Eukaryota</taxon>
        <taxon>Metazoa</taxon>
        <taxon>Ecdysozoa</taxon>
        <taxon>Arthropoda</taxon>
        <taxon>Hexapoda</taxon>
        <taxon>Insecta</taxon>
        <taxon>Pterygota</taxon>
        <taxon>Neoptera</taxon>
        <taxon>Endopterygota</taxon>
        <taxon>Hymenoptera</taxon>
        <taxon>Apocrita</taxon>
        <taxon>Aculeata</taxon>
        <taxon>Apoidea</taxon>
        <taxon>Anthophila</taxon>
        <taxon>Apidae</taxon>
        <taxon>Melipona</taxon>
    </lineage>
</organism>